<dbReference type="HOGENOM" id="CLU_2681558_0_0_3"/>
<proteinExistence type="predicted"/>
<keyword evidence="2" id="KW-1185">Reference proteome</keyword>
<organism evidence="1 2">
    <name type="scientific">Cyanobacterium stanieri (strain ATCC 29140 / PCC 7202)</name>
    <dbReference type="NCBI Taxonomy" id="292563"/>
    <lineage>
        <taxon>Bacteria</taxon>
        <taxon>Bacillati</taxon>
        <taxon>Cyanobacteriota</taxon>
        <taxon>Cyanophyceae</taxon>
        <taxon>Oscillatoriophycideae</taxon>
        <taxon>Chroococcales</taxon>
        <taxon>Geminocystaceae</taxon>
        <taxon>Cyanobacterium</taxon>
    </lineage>
</organism>
<dbReference type="KEGG" id="csn:Cyast_0650"/>
<dbReference type="BioCyc" id="CSTA292563:G1353-655-MONOMER"/>
<dbReference type="AlphaFoldDB" id="K9YI31"/>
<reference evidence="2" key="1">
    <citation type="journal article" date="2013" name="Proc. Natl. Acad. Sci. U.S.A.">
        <title>Improving the coverage of the cyanobacterial phylum using diversity-driven genome sequencing.</title>
        <authorList>
            <person name="Shih P.M."/>
            <person name="Wu D."/>
            <person name="Latifi A."/>
            <person name="Axen S.D."/>
            <person name="Fewer D.P."/>
            <person name="Talla E."/>
            <person name="Calteau A."/>
            <person name="Cai F."/>
            <person name="Tandeau de Marsac N."/>
            <person name="Rippka R."/>
            <person name="Herdman M."/>
            <person name="Sivonen K."/>
            <person name="Coursin T."/>
            <person name="Laurent T."/>
            <person name="Goodwin L."/>
            <person name="Nolan M."/>
            <person name="Davenport K.W."/>
            <person name="Han C.S."/>
            <person name="Rubin E.M."/>
            <person name="Eisen J.A."/>
            <person name="Woyke T."/>
            <person name="Gugger M."/>
            <person name="Kerfeld C.A."/>
        </authorList>
    </citation>
    <scope>NUCLEOTIDE SEQUENCE [LARGE SCALE GENOMIC DNA]</scope>
    <source>
        <strain evidence="2">ATCC 29140 / PCC 7202</strain>
    </source>
</reference>
<name>K9YI31_CYASC</name>
<evidence type="ECO:0000313" key="1">
    <source>
        <dbReference type="EMBL" id="AFZ46626.1"/>
    </source>
</evidence>
<dbReference type="EMBL" id="CP003940">
    <property type="protein sequence ID" value="AFZ46626.1"/>
    <property type="molecule type" value="Genomic_DNA"/>
</dbReference>
<gene>
    <name evidence="1" type="ordered locus">Cyast_0650</name>
</gene>
<sequence>MIIKDLAFCDEALVSEDLIEGGASFFDAGFDFDFDFVFDNAGAAAVGFTFGFGVAIGSRFSLVNIQSFSLGIRN</sequence>
<evidence type="ECO:0000313" key="2">
    <source>
        <dbReference type="Proteomes" id="UP000010483"/>
    </source>
</evidence>
<protein>
    <submittedName>
        <fullName evidence="1">Uncharacterized protein</fullName>
    </submittedName>
</protein>
<dbReference type="STRING" id="292563.Cyast_0650"/>
<accession>K9YI31</accession>
<dbReference type="Proteomes" id="UP000010483">
    <property type="component" value="Chromosome"/>
</dbReference>